<dbReference type="RefSeq" id="WP_125094634.1">
    <property type="nucleotide sequence ID" value="NZ_RRUE01000001.1"/>
</dbReference>
<comment type="caution">
    <text evidence="3">The sequence shown here is derived from an EMBL/GenBank/DDBJ whole genome shotgun (WGS) entry which is preliminary data.</text>
</comment>
<keyword evidence="4" id="KW-1185">Reference proteome</keyword>
<dbReference type="EMBL" id="RRUE01000001">
    <property type="protein sequence ID" value="RRN45204.1"/>
    <property type="molecule type" value="Genomic_DNA"/>
</dbReference>
<evidence type="ECO:0000313" key="4">
    <source>
        <dbReference type="Proteomes" id="UP000270261"/>
    </source>
</evidence>
<dbReference type="InterPro" id="IPR020556">
    <property type="entry name" value="Amidase_CS"/>
</dbReference>
<dbReference type="InterPro" id="IPR036928">
    <property type="entry name" value="AS_sf"/>
</dbReference>
<evidence type="ECO:0000256" key="1">
    <source>
        <dbReference type="SAM" id="MobiDB-lite"/>
    </source>
</evidence>
<sequence length="535" mass="57438">MNRSRRERRSKMSLDVAARFAALQMVQPLDAQARALVQGRRSLEDELAVLQQKAADTASFNPLAWVDWARARGEARQLMDDLRRDPARMQHKPLLGAWISVKDLFQLEGAPMAAGTRAPLPVLPPQDSAVVRRLREAGALVFAKTNMHEIALGATGENPWTGDVCNPWDPARQAGGSSSGSGVAVALRLGHASIGSDTGGSIRIPAAFCGVVGFKPTVGSISLEGALPLSWTCDHAGPLTQHVQDAALLYAVLSGRSVRHGRVARRPRLAVPYRWLAGRLDEAVHHTFQRVLGWLGEVADLVALEPPDMDVPWRHYSSLVRAEAARVHHAALAAGGDGFSVGVLEPLRLGMTLPAQEYIAALQARRQFMAELDAVLAGVDGMVLPTSAIFPPRRGQTEAETRGGTMMVREAVLGQTLPFSFAGVPAISLPMGTMRREWDQAGEQPRSGELRLDGLPQQGQAGGLPGQQEGQQGRPGEPEQPGEASVSGQPVQDHPTPARRGDMPFGLQLVGRRDGDAGLLALAQWLEGVRTPHIL</sequence>
<proteinExistence type="predicted"/>
<feature type="domain" description="Amidase" evidence="2">
    <location>
        <begin position="57"/>
        <end position="520"/>
    </location>
</feature>
<dbReference type="Pfam" id="PF01425">
    <property type="entry name" value="Amidase"/>
    <property type="match status" value="1"/>
</dbReference>
<gene>
    <name evidence="3" type="ORF">EHV23_02895</name>
</gene>
<dbReference type="OrthoDB" id="9811471at2"/>
<dbReference type="InterPro" id="IPR023631">
    <property type="entry name" value="Amidase_dom"/>
</dbReference>
<dbReference type="SUPFAM" id="SSF75304">
    <property type="entry name" value="Amidase signature (AS) enzymes"/>
    <property type="match status" value="1"/>
</dbReference>
<dbReference type="InterPro" id="IPR000120">
    <property type="entry name" value="Amidase"/>
</dbReference>
<reference evidence="3 4" key="1">
    <citation type="submission" date="2018-11" db="EMBL/GenBank/DDBJ databases">
        <title>Genome sequencing of Lautropia sp. KCOM 2505 (= ChDC F240).</title>
        <authorList>
            <person name="Kook J.-K."/>
            <person name="Park S.-N."/>
            <person name="Lim Y.K."/>
        </authorList>
    </citation>
    <scope>NUCLEOTIDE SEQUENCE [LARGE SCALE GENOMIC DNA]</scope>
    <source>
        <strain evidence="3 4">KCOM 2505</strain>
    </source>
</reference>
<dbReference type="PROSITE" id="PS00571">
    <property type="entry name" value="AMIDASES"/>
    <property type="match status" value="1"/>
</dbReference>
<organism evidence="3 4">
    <name type="scientific">Lautropia dentalis</name>
    <dbReference type="NCBI Taxonomy" id="2490857"/>
    <lineage>
        <taxon>Bacteria</taxon>
        <taxon>Pseudomonadati</taxon>
        <taxon>Pseudomonadota</taxon>
        <taxon>Betaproteobacteria</taxon>
        <taxon>Burkholderiales</taxon>
        <taxon>Burkholderiaceae</taxon>
        <taxon>Lautropia</taxon>
    </lineage>
</organism>
<evidence type="ECO:0000259" key="2">
    <source>
        <dbReference type="Pfam" id="PF01425"/>
    </source>
</evidence>
<feature type="region of interest" description="Disordered" evidence="1">
    <location>
        <begin position="439"/>
        <end position="509"/>
    </location>
</feature>
<dbReference type="Proteomes" id="UP000270261">
    <property type="component" value="Unassembled WGS sequence"/>
</dbReference>
<name>A0A426FRC4_9BURK</name>
<dbReference type="PANTHER" id="PTHR11895">
    <property type="entry name" value="TRANSAMIDASE"/>
    <property type="match status" value="1"/>
</dbReference>
<dbReference type="AlphaFoldDB" id="A0A426FRC4"/>
<evidence type="ECO:0000313" key="3">
    <source>
        <dbReference type="EMBL" id="RRN45204.1"/>
    </source>
</evidence>
<dbReference type="GO" id="GO:0003824">
    <property type="term" value="F:catalytic activity"/>
    <property type="evidence" value="ECO:0007669"/>
    <property type="project" value="InterPro"/>
</dbReference>
<accession>A0A426FRC4</accession>
<feature type="compositionally biased region" description="Low complexity" evidence="1">
    <location>
        <begin position="466"/>
        <end position="484"/>
    </location>
</feature>
<dbReference type="PANTHER" id="PTHR11895:SF176">
    <property type="entry name" value="AMIDASE AMID-RELATED"/>
    <property type="match status" value="1"/>
</dbReference>
<dbReference type="Gene3D" id="3.90.1300.10">
    <property type="entry name" value="Amidase signature (AS) domain"/>
    <property type="match status" value="1"/>
</dbReference>
<protein>
    <submittedName>
        <fullName evidence="3">Amidase</fullName>
    </submittedName>
</protein>